<sequence>MTWLLLELAHNPKVQQTLRTEIEDVLNQNYGILTYDALKNMEYLDMCCLETLRKYPPAGMVSRLCVRGCQLKGGLKIEPDTQIFVPVLGMHRDPEYFPEPDKFLPERFDPRKESGRPKHTFLAFGEGPRMCIGESLFLIP</sequence>
<dbReference type="GO" id="GO:0004497">
    <property type="term" value="F:monooxygenase activity"/>
    <property type="evidence" value="ECO:0007669"/>
    <property type="project" value="UniProtKB-KW"/>
</dbReference>
<evidence type="ECO:0000256" key="10">
    <source>
        <dbReference type="ARBA" id="ARBA00023002"/>
    </source>
</evidence>
<dbReference type="InterPro" id="IPR036396">
    <property type="entry name" value="Cyt_P450_sf"/>
</dbReference>
<evidence type="ECO:0000256" key="9">
    <source>
        <dbReference type="ARBA" id="ARBA00022848"/>
    </source>
</evidence>
<dbReference type="InterPro" id="IPR001128">
    <property type="entry name" value="Cyt_P450"/>
</dbReference>
<evidence type="ECO:0000256" key="13">
    <source>
        <dbReference type="ARBA" id="ARBA00023136"/>
    </source>
</evidence>
<dbReference type="GO" id="GO:0005789">
    <property type="term" value="C:endoplasmic reticulum membrane"/>
    <property type="evidence" value="ECO:0007669"/>
    <property type="project" value="UniProtKB-SubCell"/>
</dbReference>
<evidence type="ECO:0000256" key="4">
    <source>
        <dbReference type="ARBA" id="ARBA00004406"/>
    </source>
</evidence>
<evidence type="ECO:0000313" key="17">
    <source>
        <dbReference type="Proteomes" id="UP001558652"/>
    </source>
</evidence>
<evidence type="ECO:0000256" key="2">
    <source>
        <dbReference type="ARBA" id="ARBA00003690"/>
    </source>
</evidence>
<comment type="function">
    <text evidence="2">May be involved in the metabolism of insect hormones and in the breakdown of synthetic insecticides.</text>
</comment>
<comment type="subcellular location">
    <subcellularLocation>
        <location evidence="4">Endoplasmic reticulum membrane</location>
        <topology evidence="4">Peripheral membrane protein</topology>
    </subcellularLocation>
    <subcellularLocation>
        <location evidence="3">Microsome membrane</location>
        <topology evidence="3">Peripheral membrane protein</topology>
    </subcellularLocation>
</comment>
<evidence type="ECO:0000256" key="14">
    <source>
        <dbReference type="PIRSR" id="PIRSR602403-1"/>
    </source>
</evidence>
<keyword evidence="13" id="KW-0472">Membrane</keyword>
<evidence type="ECO:0000256" key="3">
    <source>
        <dbReference type="ARBA" id="ARBA00004174"/>
    </source>
</evidence>
<comment type="cofactor">
    <cofactor evidence="1 14">
        <name>heme</name>
        <dbReference type="ChEBI" id="CHEBI:30413"/>
    </cofactor>
</comment>
<keyword evidence="11 14" id="KW-0408">Iron</keyword>
<dbReference type="PANTHER" id="PTHR24292">
    <property type="entry name" value="CYTOCHROME P450"/>
    <property type="match status" value="1"/>
</dbReference>
<keyword evidence="10 15" id="KW-0560">Oxidoreductase</keyword>
<protein>
    <recommendedName>
        <fullName evidence="18">Cytochrome P450</fullName>
    </recommendedName>
</protein>
<keyword evidence="17" id="KW-1185">Reference proteome</keyword>
<dbReference type="Proteomes" id="UP001558652">
    <property type="component" value="Unassembled WGS sequence"/>
</dbReference>
<evidence type="ECO:0000256" key="6">
    <source>
        <dbReference type="ARBA" id="ARBA00022617"/>
    </source>
</evidence>
<evidence type="ECO:0000313" key="16">
    <source>
        <dbReference type="EMBL" id="KAL1116770.1"/>
    </source>
</evidence>
<comment type="caution">
    <text evidence="16">The sequence shown here is derived from an EMBL/GenBank/DDBJ whole genome shotgun (WGS) entry which is preliminary data.</text>
</comment>
<keyword evidence="6 14" id="KW-0349">Heme</keyword>
<dbReference type="InterPro" id="IPR002403">
    <property type="entry name" value="Cyt_P450_E_grp-IV"/>
</dbReference>
<dbReference type="AlphaFoldDB" id="A0ABD0Y2C4"/>
<dbReference type="InterPro" id="IPR017972">
    <property type="entry name" value="Cyt_P450_CS"/>
</dbReference>
<dbReference type="GO" id="GO:0046872">
    <property type="term" value="F:metal ion binding"/>
    <property type="evidence" value="ECO:0007669"/>
    <property type="project" value="UniProtKB-KW"/>
</dbReference>
<dbReference type="PRINTS" id="PR00385">
    <property type="entry name" value="P450"/>
</dbReference>
<dbReference type="Gene3D" id="1.10.630.10">
    <property type="entry name" value="Cytochrome P450"/>
    <property type="match status" value="1"/>
</dbReference>
<feature type="binding site" description="axial binding residue" evidence="14">
    <location>
        <position position="131"/>
    </location>
    <ligand>
        <name>heme</name>
        <dbReference type="ChEBI" id="CHEBI:30413"/>
    </ligand>
    <ligandPart>
        <name>Fe</name>
        <dbReference type="ChEBI" id="CHEBI:18248"/>
    </ligandPart>
</feature>
<dbReference type="SUPFAM" id="SSF48264">
    <property type="entry name" value="Cytochrome P450"/>
    <property type="match status" value="1"/>
</dbReference>
<evidence type="ECO:0000256" key="7">
    <source>
        <dbReference type="ARBA" id="ARBA00022723"/>
    </source>
</evidence>
<evidence type="ECO:0000256" key="11">
    <source>
        <dbReference type="ARBA" id="ARBA00023004"/>
    </source>
</evidence>
<evidence type="ECO:0000256" key="5">
    <source>
        <dbReference type="ARBA" id="ARBA00010617"/>
    </source>
</evidence>
<evidence type="ECO:0000256" key="15">
    <source>
        <dbReference type="RuleBase" id="RU000461"/>
    </source>
</evidence>
<keyword evidence="12 15" id="KW-0503">Monooxygenase</keyword>
<keyword evidence="9" id="KW-0492">Microsome</keyword>
<evidence type="ECO:0008006" key="18">
    <source>
        <dbReference type="Google" id="ProtNLM"/>
    </source>
</evidence>
<dbReference type="Pfam" id="PF00067">
    <property type="entry name" value="p450"/>
    <property type="match status" value="1"/>
</dbReference>
<gene>
    <name evidence="16" type="ORF">AAG570_005242</name>
</gene>
<comment type="similarity">
    <text evidence="5 15">Belongs to the cytochrome P450 family.</text>
</comment>
<accession>A0ABD0Y2C4</accession>
<keyword evidence="8" id="KW-0256">Endoplasmic reticulum</keyword>
<dbReference type="EMBL" id="JBFDAA010000017">
    <property type="protein sequence ID" value="KAL1116770.1"/>
    <property type="molecule type" value="Genomic_DNA"/>
</dbReference>
<dbReference type="PRINTS" id="PR00465">
    <property type="entry name" value="EP450IV"/>
</dbReference>
<reference evidence="16 17" key="1">
    <citation type="submission" date="2024-07" db="EMBL/GenBank/DDBJ databases">
        <title>Chromosome-level genome assembly of the water stick insect Ranatra chinensis (Heteroptera: Nepidae).</title>
        <authorList>
            <person name="Liu X."/>
        </authorList>
    </citation>
    <scope>NUCLEOTIDE SEQUENCE [LARGE SCALE GENOMIC DNA]</scope>
    <source>
        <strain evidence="16">Cailab_2021Rc</strain>
        <tissue evidence="16">Muscle</tissue>
    </source>
</reference>
<dbReference type="PANTHER" id="PTHR24292:SF100">
    <property type="entry name" value="CYTOCHROME P450 6A16, ISOFORM B-RELATED"/>
    <property type="match status" value="1"/>
</dbReference>
<keyword evidence="7 14" id="KW-0479">Metal-binding</keyword>
<dbReference type="InterPro" id="IPR050476">
    <property type="entry name" value="Insect_CytP450_Detox"/>
</dbReference>
<evidence type="ECO:0000256" key="1">
    <source>
        <dbReference type="ARBA" id="ARBA00001971"/>
    </source>
</evidence>
<name>A0ABD0Y2C4_9HEMI</name>
<dbReference type="PROSITE" id="PS00086">
    <property type="entry name" value="CYTOCHROME_P450"/>
    <property type="match status" value="1"/>
</dbReference>
<evidence type="ECO:0000256" key="8">
    <source>
        <dbReference type="ARBA" id="ARBA00022824"/>
    </source>
</evidence>
<evidence type="ECO:0000256" key="12">
    <source>
        <dbReference type="ARBA" id="ARBA00023033"/>
    </source>
</evidence>
<organism evidence="16 17">
    <name type="scientific">Ranatra chinensis</name>
    <dbReference type="NCBI Taxonomy" id="642074"/>
    <lineage>
        <taxon>Eukaryota</taxon>
        <taxon>Metazoa</taxon>
        <taxon>Ecdysozoa</taxon>
        <taxon>Arthropoda</taxon>
        <taxon>Hexapoda</taxon>
        <taxon>Insecta</taxon>
        <taxon>Pterygota</taxon>
        <taxon>Neoptera</taxon>
        <taxon>Paraneoptera</taxon>
        <taxon>Hemiptera</taxon>
        <taxon>Heteroptera</taxon>
        <taxon>Panheteroptera</taxon>
        <taxon>Nepomorpha</taxon>
        <taxon>Nepidae</taxon>
        <taxon>Ranatrinae</taxon>
        <taxon>Ranatra</taxon>
    </lineage>
</organism>
<proteinExistence type="inferred from homology"/>